<protein>
    <submittedName>
        <fullName evidence="1">Uncharacterized protein</fullName>
    </submittedName>
</protein>
<organism evidence="1 2">
    <name type="scientific">Eumeta variegata</name>
    <name type="common">Bagworm moth</name>
    <name type="synonym">Eumeta japonica</name>
    <dbReference type="NCBI Taxonomy" id="151549"/>
    <lineage>
        <taxon>Eukaryota</taxon>
        <taxon>Metazoa</taxon>
        <taxon>Ecdysozoa</taxon>
        <taxon>Arthropoda</taxon>
        <taxon>Hexapoda</taxon>
        <taxon>Insecta</taxon>
        <taxon>Pterygota</taxon>
        <taxon>Neoptera</taxon>
        <taxon>Endopterygota</taxon>
        <taxon>Lepidoptera</taxon>
        <taxon>Glossata</taxon>
        <taxon>Ditrysia</taxon>
        <taxon>Tineoidea</taxon>
        <taxon>Psychidae</taxon>
        <taxon>Oiketicinae</taxon>
        <taxon>Eumeta</taxon>
    </lineage>
</organism>
<sequence>MGDGLTPEVRWNPNTYALPSVNPDHTWLRERWMDDNKEIVSKIDTTVREFWELVIYNRLVWCFIAISSSKSSEIPEYRIVSDQLLSRLSFSTDVKLSVCLARTDRGALRPRTPAVNFRSVSVRRALTAVTSNKKRLVAASARVNARSSPPSCPRAPPALAAAAEVRDRAQRRAAFVRLERRARAGAAGSGAGVSLAAMSERAGAGPSSLSLTFSSSIFPYA</sequence>
<dbReference type="AlphaFoldDB" id="A0A4C1VKX2"/>
<evidence type="ECO:0000313" key="1">
    <source>
        <dbReference type="EMBL" id="GBP39636.1"/>
    </source>
</evidence>
<evidence type="ECO:0000313" key="2">
    <source>
        <dbReference type="Proteomes" id="UP000299102"/>
    </source>
</evidence>
<accession>A0A4C1VKX2</accession>
<comment type="caution">
    <text evidence="1">The sequence shown here is derived from an EMBL/GenBank/DDBJ whole genome shotgun (WGS) entry which is preliminary data.</text>
</comment>
<dbReference type="EMBL" id="BGZK01000369">
    <property type="protein sequence ID" value="GBP39636.1"/>
    <property type="molecule type" value="Genomic_DNA"/>
</dbReference>
<gene>
    <name evidence="1" type="ORF">EVAR_25459_1</name>
</gene>
<keyword evidence="2" id="KW-1185">Reference proteome</keyword>
<dbReference type="Proteomes" id="UP000299102">
    <property type="component" value="Unassembled WGS sequence"/>
</dbReference>
<name>A0A4C1VKX2_EUMVA</name>
<reference evidence="1 2" key="1">
    <citation type="journal article" date="2019" name="Commun. Biol.">
        <title>The bagworm genome reveals a unique fibroin gene that provides high tensile strength.</title>
        <authorList>
            <person name="Kono N."/>
            <person name="Nakamura H."/>
            <person name="Ohtoshi R."/>
            <person name="Tomita M."/>
            <person name="Numata K."/>
            <person name="Arakawa K."/>
        </authorList>
    </citation>
    <scope>NUCLEOTIDE SEQUENCE [LARGE SCALE GENOMIC DNA]</scope>
</reference>
<proteinExistence type="predicted"/>